<gene>
    <name evidence="4" type="ORF">M3N55_08505</name>
</gene>
<dbReference type="GO" id="GO:0008168">
    <property type="term" value="F:methyltransferase activity"/>
    <property type="evidence" value="ECO:0007669"/>
    <property type="project" value="UniProtKB-KW"/>
</dbReference>
<keyword evidence="2" id="KW-0949">S-adenosyl-L-methionine</keyword>
<proteinExistence type="predicted"/>
<feature type="domain" description="Methyltransferase small" evidence="3">
    <location>
        <begin position="36"/>
        <end position="128"/>
    </location>
</feature>
<sequence length="257" mass="27617">MTESNNAELTCDAFLDGHVKAWQPRVGYRAATDPVFLAASIPARAGQSVLELGCGVGVASLCLNARVPGLALTGVEVQADYAALAQRNAAENKAPLSVTHADLRALPPGMRNQRFDHVMANPPYYAAHGPAAQDAGRDRALREDTPLADWLDIGLRRVRDGGYLTFIHLTERLPDLLAGLQGRASATVLPLAARAHRPAQRVIVQARKGARSPFKLLPPMIIHQGDHHPGDSDHFTQTVRAIMRDLGALDLTAMARG</sequence>
<dbReference type="CDD" id="cd02440">
    <property type="entry name" value="AdoMet_MTases"/>
    <property type="match status" value="1"/>
</dbReference>
<evidence type="ECO:0000313" key="4">
    <source>
        <dbReference type="EMBL" id="MCL1628770.1"/>
    </source>
</evidence>
<organism evidence="4 5">
    <name type="scientific">Roseinatronobacter domitianus</name>
    <dbReference type="NCBI Taxonomy" id="2940293"/>
    <lineage>
        <taxon>Bacteria</taxon>
        <taxon>Pseudomonadati</taxon>
        <taxon>Pseudomonadota</taxon>
        <taxon>Alphaproteobacteria</taxon>
        <taxon>Rhodobacterales</taxon>
        <taxon>Paracoccaceae</taxon>
        <taxon>Roseinatronobacter</taxon>
    </lineage>
</organism>
<accession>A0ABT0M1N9</accession>
<evidence type="ECO:0000256" key="1">
    <source>
        <dbReference type="ARBA" id="ARBA00022603"/>
    </source>
</evidence>
<evidence type="ECO:0000259" key="3">
    <source>
        <dbReference type="Pfam" id="PF05175"/>
    </source>
</evidence>
<dbReference type="InterPro" id="IPR029063">
    <property type="entry name" value="SAM-dependent_MTases_sf"/>
</dbReference>
<protein>
    <submittedName>
        <fullName evidence="4">Methyltransferase</fullName>
    </submittedName>
</protein>
<reference evidence="4 5" key="1">
    <citation type="submission" date="2022-05" db="EMBL/GenBank/DDBJ databases">
        <title>Seasonal and diel survey of microbial diversity of the Tyrrhenian coast.</title>
        <authorList>
            <person name="Gattoni G."/>
            <person name="Corral P."/>
        </authorList>
    </citation>
    <scope>NUCLEOTIDE SEQUENCE [LARGE SCALE GENOMIC DNA]</scope>
    <source>
        <strain evidence="4 5">V10</strain>
    </source>
</reference>
<dbReference type="InterPro" id="IPR050210">
    <property type="entry name" value="tRNA_Adenine-N(6)_MTase"/>
</dbReference>
<dbReference type="GO" id="GO:0032259">
    <property type="term" value="P:methylation"/>
    <property type="evidence" value="ECO:0007669"/>
    <property type="project" value="UniProtKB-KW"/>
</dbReference>
<dbReference type="Pfam" id="PF05175">
    <property type="entry name" value="MTS"/>
    <property type="match status" value="1"/>
</dbReference>
<evidence type="ECO:0000256" key="2">
    <source>
        <dbReference type="ARBA" id="ARBA00022691"/>
    </source>
</evidence>
<evidence type="ECO:0000313" key="5">
    <source>
        <dbReference type="Proteomes" id="UP001202550"/>
    </source>
</evidence>
<dbReference type="Proteomes" id="UP001202550">
    <property type="component" value="Unassembled WGS sequence"/>
</dbReference>
<keyword evidence="5" id="KW-1185">Reference proteome</keyword>
<keyword evidence="1 4" id="KW-0808">Transferase</keyword>
<dbReference type="PANTHER" id="PTHR47739:SF1">
    <property type="entry name" value="TRNA1(VAL) (ADENINE(37)-N6)-METHYLTRANSFERASE"/>
    <property type="match status" value="1"/>
</dbReference>
<dbReference type="PANTHER" id="PTHR47739">
    <property type="entry name" value="TRNA1(VAL) (ADENINE(37)-N6)-METHYLTRANSFERASE"/>
    <property type="match status" value="1"/>
</dbReference>
<comment type="caution">
    <text evidence="4">The sequence shown here is derived from an EMBL/GenBank/DDBJ whole genome shotgun (WGS) entry which is preliminary data.</text>
</comment>
<keyword evidence="1 4" id="KW-0489">Methyltransferase</keyword>
<name>A0ABT0M1N9_9RHOB</name>
<dbReference type="RefSeq" id="WP_249058103.1">
    <property type="nucleotide sequence ID" value="NZ_JALZWP010000007.1"/>
</dbReference>
<dbReference type="InterPro" id="IPR007848">
    <property type="entry name" value="Small_mtfrase_dom"/>
</dbReference>
<dbReference type="SUPFAM" id="SSF53335">
    <property type="entry name" value="S-adenosyl-L-methionine-dependent methyltransferases"/>
    <property type="match status" value="1"/>
</dbReference>
<dbReference type="Gene3D" id="3.40.50.150">
    <property type="entry name" value="Vaccinia Virus protein VP39"/>
    <property type="match status" value="1"/>
</dbReference>
<dbReference type="EMBL" id="JALZWP010000007">
    <property type="protein sequence ID" value="MCL1628770.1"/>
    <property type="molecule type" value="Genomic_DNA"/>
</dbReference>